<name>A0ABP8UPS1_9ACTN</name>
<keyword evidence="3" id="KW-1185">Reference proteome</keyword>
<dbReference type="Proteomes" id="UP001501442">
    <property type="component" value="Unassembled WGS sequence"/>
</dbReference>
<keyword evidence="1" id="KW-0812">Transmembrane</keyword>
<evidence type="ECO:0000313" key="3">
    <source>
        <dbReference type="Proteomes" id="UP001501442"/>
    </source>
</evidence>
<proteinExistence type="predicted"/>
<protein>
    <recommendedName>
        <fullName evidence="4">DUF3311 domain-containing protein</fullName>
    </recommendedName>
</protein>
<keyword evidence="1" id="KW-1133">Transmembrane helix</keyword>
<evidence type="ECO:0000256" key="1">
    <source>
        <dbReference type="SAM" id="Phobius"/>
    </source>
</evidence>
<reference evidence="3" key="1">
    <citation type="journal article" date="2019" name="Int. J. Syst. Evol. Microbiol.">
        <title>The Global Catalogue of Microorganisms (GCM) 10K type strain sequencing project: providing services to taxonomists for standard genome sequencing and annotation.</title>
        <authorList>
            <consortium name="The Broad Institute Genomics Platform"/>
            <consortium name="The Broad Institute Genome Sequencing Center for Infectious Disease"/>
            <person name="Wu L."/>
            <person name="Ma J."/>
        </authorList>
    </citation>
    <scope>NUCLEOTIDE SEQUENCE [LARGE SCALE GENOMIC DNA]</scope>
    <source>
        <strain evidence="3">JCM 17939</strain>
    </source>
</reference>
<dbReference type="EMBL" id="BAABHK010000014">
    <property type="protein sequence ID" value="GAA4635085.1"/>
    <property type="molecule type" value="Genomic_DNA"/>
</dbReference>
<sequence>MKDPKSYDLLSFVVLWLGIHQGIYPFAARIFDWKPRLSLPLRLPGPFWWIVSALVIAAAVVLLDQIDKAKKRHHPAS</sequence>
<organism evidence="2 3">
    <name type="scientific">Actinoallomurus vinaceus</name>
    <dbReference type="NCBI Taxonomy" id="1080074"/>
    <lineage>
        <taxon>Bacteria</taxon>
        <taxon>Bacillati</taxon>
        <taxon>Actinomycetota</taxon>
        <taxon>Actinomycetes</taxon>
        <taxon>Streptosporangiales</taxon>
        <taxon>Thermomonosporaceae</taxon>
        <taxon>Actinoallomurus</taxon>
    </lineage>
</organism>
<comment type="caution">
    <text evidence="2">The sequence shown here is derived from an EMBL/GenBank/DDBJ whole genome shotgun (WGS) entry which is preliminary data.</text>
</comment>
<evidence type="ECO:0008006" key="4">
    <source>
        <dbReference type="Google" id="ProtNLM"/>
    </source>
</evidence>
<keyword evidence="1" id="KW-0472">Membrane</keyword>
<accession>A0ABP8UPS1</accession>
<feature type="transmembrane region" description="Helical" evidence="1">
    <location>
        <begin position="47"/>
        <end position="63"/>
    </location>
</feature>
<feature type="transmembrane region" description="Helical" evidence="1">
    <location>
        <begin position="7"/>
        <end position="27"/>
    </location>
</feature>
<dbReference type="RefSeq" id="WP_345438052.1">
    <property type="nucleotide sequence ID" value="NZ_BAABHK010000014.1"/>
</dbReference>
<gene>
    <name evidence="2" type="ORF">GCM10023196_079230</name>
</gene>
<evidence type="ECO:0000313" key="2">
    <source>
        <dbReference type="EMBL" id="GAA4635085.1"/>
    </source>
</evidence>